<accession>A0A8S3YPN1</accession>
<gene>
    <name evidence="1" type="ORF">CUNI_LOCUS2799</name>
</gene>
<dbReference type="OrthoDB" id="118105at2759"/>
<dbReference type="Proteomes" id="UP000678393">
    <property type="component" value="Unassembled WGS sequence"/>
</dbReference>
<keyword evidence="2" id="KW-1185">Reference proteome</keyword>
<organism evidence="1 2">
    <name type="scientific">Candidula unifasciata</name>
    <dbReference type="NCBI Taxonomy" id="100452"/>
    <lineage>
        <taxon>Eukaryota</taxon>
        <taxon>Metazoa</taxon>
        <taxon>Spiralia</taxon>
        <taxon>Lophotrochozoa</taxon>
        <taxon>Mollusca</taxon>
        <taxon>Gastropoda</taxon>
        <taxon>Heterobranchia</taxon>
        <taxon>Euthyneura</taxon>
        <taxon>Panpulmonata</taxon>
        <taxon>Eupulmonata</taxon>
        <taxon>Stylommatophora</taxon>
        <taxon>Helicina</taxon>
        <taxon>Helicoidea</taxon>
        <taxon>Geomitridae</taxon>
        <taxon>Candidula</taxon>
    </lineage>
</organism>
<sequence length="107" mass="12237">MGPCCVLPGWAGKIKNLSLVSSCAMSEDETRAGSTKPASVDEYNTRMNILEEYNCLFDKKSRQWWRKISHWLLEITFVNAHRLSALTGPPDRKTQDLTLKVFKLHLI</sequence>
<comment type="caution">
    <text evidence="1">The sequence shown here is derived from an EMBL/GenBank/DDBJ whole genome shotgun (WGS) entry which is preliminary data.</text>
</comment>
<name>A0A8S3YPN1_9EUPU</name>
<dbReference type="EMBL" id="CAJHNH020000371">
    <property type="protein sequence ID" value="CAG5117241.1"/>
    <property type="molecule type" value="Genomic_DNA"/>
</dbReference>
<evidence type="ECO:0000313" key="1">
    <source>
        <dbReference type="EMBL" id="CAG5117241.1"/>
    </source>
</evidence>
<evidence type="ECO:0008006" key="3">
    <source>
        <dbReference type="Google" id="ProtNLM"/>
    </source>
</evidence>
<protein>
    <recommendedName>
        <fullName evidence="3">PiggyBac transposable element-derived protein domain-containing protein</fullName>
    </recommendedName>
</protein>
<evidence type="ECO:0000313" key="2">
    <source>
        <dbReference type="Proteomes" id="UP000678393"/>
    </source>
</evidence>
<dbReference type="AlphaFoldDB" id="A0A8S3YPN1"/>
<proteinExistence type="predicted"/>
<reference evidence="1" key="1">
    <citation type="submission" date="2021-04" db="EMBL/GenBank/DDBJ databases">
        <authorList>
            <consortium name="Molecular Ecology Group"/>
        </authorList>
    </citation>
    <scope>NUCLEOTIDE SEQUENCE</scope>
</reference>